<dbReference type="Pfam" id="PF11755">
    <property type="entry name" value="DUF3311"/>
    <property type="match status" value="1"/>
</dbReference>
<accession>A0ABT3U0D8</accession>
<keyword evidence="3" id="KW-1185">Reference proteome</keyword>
<name>A0ABT3U0D8_9ACTN</name>
<evidence type="ECO:0000256" key="1">
    <source>
        <dbReference type="SAM" id="Phobius"/>
    </source>
</evidence>
<evidence type="ECO:0000313" key="2">
    <source>
        <dbReference type="EMBL" id="MCX3062067.1"/>
    </source>
</evidence>
<keyword evidence="1" id="KW-0472">Membrane</keyword>
<keyword evidence="1" id="KW-1133">Transmembrane helix</keyword>
<dbReference type="RefSeq" id="WP_266601943.1">
    <property type="nucleotide sequence ID" value="NZ_JAPHNL010000257.1"/>
</dbReference>
<protein>
    <submittedName>
        <fullName evidence="2">DUF3311 domain-containing protein</fullName>
    </submittedName>
</protein>
<dbReference type="Proteomes" id="UP001163064">
    <property type="component" value="Unassembled WGS sequence"/>
</dbReference>
<comment type="caution">
    <text evidence="2">The sequence shown here is derived from an EMBL/GenBank/DDBJ whole genome shotgun (WGS) entry which is preliminary data.</text>
</comment>
<dbReference type="PANTHER" id="PTHR40034">
    <property type="entry name" value="BSL5891 PROTEIN"/>
    <property type="match status" value="1"/>
</dbReference>
<dbReference type="PANTHER" id="PTHR40034:SF1">
    <property type="entry name" value="BSL5891 PROTEIN"/>
    <property type="match status" value="1"/>
</dbReference>
<organism evidence="2 3">
    <name type="scientific">Streptomyces beihaiensis</name>
    <dbReference type="NCBI Taxonomy" id="2984495"/>
    <lineage>
        <taxon>Bacteria</taxon>
        <taxon>Bacillati</taxon>
        <taxon>Actinomycetota</taxon>
        <taxon>Actinomycetes</taxon>
        <taxon>Kitasatosporales</taxon>
        <taxon>Streptomycetaceae</taxon>
        <taxon>Streptomyces</taxon>
    </lineage>
</organism>
<feature type="transmembrane region" description="Helical" evidence="1">
    <location>
        <begin position="32"/>
        <end position="54"/>
    </location>
</feature>
<reference evidence="2" key="1">
    <citation type="submission" date="2022-10" db="EMBL/GenBank/DDBJ databases">
        <title>Streptomyces beihaiensis sp. nov., a chitin degrading actinobacterium, isolated from shrimp pond soil.</title>
        <authorList>
            <person name="Xie J."/>
            <person name="Shen N."/>
        </authorList>
    </citation>
    <scope>NUCLEOTIDE SEQUENCE</scope>
    <source>
        <strain evidence="2">GXMU-J5</strain>
    </source>
</reference>
<evidence type="ECO:0000313" key="3">
    <source>
        <dbReference type="Proteomes" id="UP001163064"/>
    </source>
</evidence>
<dbReference type="EMBL" id="JAPHNL010000257">
    <property type="protein sequence ID" value="MCX3062067.1"/>
    <property type="molecule type" value="Genomic_DNA"/>
</dbReference>
<dbReference type="InterPro" id="IPR021741">
    <property type="entry name" value="DUF3311"/>
</dbReference>
<keyword evidence="1" id="KW-0812">Transmembrane</keyword>
<proteinExistence type="predicted"/>
<gene>
    <name evidence="2" type="ORF">OFY01_20350</name>
</gene>
<sequence length="75" mass="8370">MKSVHLLGVAPFVGILVGIFFANRVTPYVLGMPFILFWLVIWVVLISVTMAVIYRLDPANRSTLPESAQPEEHTS</sequence>